<gene>
    <name evidence="1" type="ORF">QCA50_018672</name>
</gene>
<name>A0AAW0FJH6_9APHY</name>
<proteinExistence type="predicted"/>
<accession>A0AAW0FJH6</accession>
<protein>
    <submittedName>
        <fullName evidence="1">Uncharacterized protein</fullName>
    </submittedName>
</protein>
<dbReference type="EMBL" id="JASBNA010000073">
    <property type="protein sequence ID" value="KAK7678324.1"/>
    <property type="molecule type" value="Genomic_DNA"/>
</dbReference>
<reference evidence="1 2" key="1">
    <citation type="submission" date="2022-09" db="EMBL/GenBank/DDBJ databases">
        <authorList>
            <person name="Palmer J.M."/>
        </authorList>
    </citation>
    <scope>NUCLEOTIDE SEQUENCE [LARGE SCALE GENOMIC DNA]</scope>
    <source>
        <strain evidence="1 2">DSM 7382</strain>
    </source>
</reference>
<comment type="caution">
    <text evidence="1">The sequence shown here is derived from an EMBL/GenBank/DDBJ whole genome shotgun (WGS) entry which is preliminary data.</text>
</comment>
<sequence>MSETRDNLIRGGMHGAGKARGVSGCGIFCASAPCILPHGGMVSSKNTANSALTGAPNMKAVIVVCMR</sequence>
<dbReference type="AlphaFoldDB" id="A0AAW0FJH6"/>
<evidence type="ECO:0000313" key="2">
    <source>
        <dbReference type="Proteomes" id="UP001385951"/>
    </source>
</evidence>
<dbReference type="Proteomes" id="UP001385951">
    <property type="component" value="Unassembled WGS sequence"/>
</dbReference>
<keyword evidence="2" id="KW-1185">Reference proteome</keyword>
<evidence type="ECO:0000313" key="1">
    <source>
        <dbReference type="EMBL" id="KAK7678324.1"/>
    </source>
</evidence>
<organism evidence="1 2">
    <name type="scientific">Cerrena zonata</name>
    <dbReference type="NCBI Taxonomy" id="2478898"/>
    <lineage>
        <taxon>Eukaryota</taxon>
        <taxon>Fungi</taxon>
        <taxon>Dikarya</taxon>
        <taxon>Basidiomycota</taxon>
        <taxon>Agaricomycotina</taxon>
        <taxon>Agaricomycetes</taxon>
        <taxon>Polyporales</taxon>
        <taxon>Cerrenaceae</taxon>
        <taxon>Cerrena</taxon>
    </lineage>
</organism>